<keyword evidence="8 9" id="KW-0472">Membrane</keyword>
<organism evidence="10 11">
    <name type="scientific">Lachancea dasiensis</name>
    <dbReference type="NCBI Taxonomy" id="1072105"/>
    <lineage>
        <taxon>Eukaryota</taxon>
        <taxon>Fungi</taxon>
        <taxon>Dikarya</taxon>
        <taxon>Ascomycota</taxon>
        <taxon>Saccharomycotina</taxon>
        <taxon>Saccharomycetes</taxon>
        <taxon>Saccharomycetales</taxon>
        <taxon>Saccharomycetaceae</taxon>
        <taxon>Lachancea</taxon>
    </lineage>
</organism>
<evidence type="ECO:0000313" key="10">
    <source>
        <dbReference type="EMBL" id="SCU85852.1"/>
    </source>
</evidence>
<dbReference type="Proteomes" id="UP000190274">
    <property type="component" value="Chromosome D"/>
</dbReference>
<comment type="subcellular location">
    <subcellularLocation>
        <location evidence="1">Golgi apparatus membrane</location>
        <topology evidence="1">Multi-pass membrane protein</topology>
    </subcellularLocation>
</comment>
<dbReference type="InterPro" id="IPR019185">
    <property type="entry name" value="Integral_membrane_SYS1-rel"/>
</dbReference>
<evidence type="ECO:0000256" key="2">
    <source>
        <dbReference type="ARBA" id="ARBA00008160"/>
    </source>
</evidence>
<dbReference type="GO" id="GO:0005802">
    <property type="term" value="C:trans-Golgi network"/>
    <property type="evidence" value="ECO:0007669"/>
    <property type="project" value="EnsemblFungi"/>
</dbReference>
<gene>
    <name evidence="10" type="ORF">LADA_0D10242G</name>
</gene>
<dbReference type="GO" id="GO:0043001">
    <property type="term" value="P:Golgi to plasma membrane protein transport"/>
    <property type="evidence" value="ECO:0007669"/>
    <property type="project" value="EnsemblFungi"/>
</dbReference>
<dbReference type="GO" id="GO:0000139">
    <property type="term" value="C:Golgi membrane"/>
    <property type="evidence" value="ECO:0007669"/>
    <property type="project" value="UniProtKB-SubCell"/>
</dbReference>
<reference evidence="10 11" key="1">
    <citation type="submission" date="2016-03" db="EMBL/GenBank/DDBJ databases">
        <authorList>
            <person name="Devillers H."/>
        </authorList>
    </citation>
    <scope>NUCLEOTIDE SEQUENCE [LARGE SCALE GENOMIC DNA]</scope>
    <source>
        <strain evidence="10">CBS 10888</strain>
    </source>
</reference>
<dbReference type="EMBL" id="LT598454">
    <property type="protein sequence ID" value="SCU85852.1"/>
    <property type="molecule type" value="Genomic_DNA"/>
</dbReference>
<keyword evidence="3" id="KW-0813">Transport</keyword>
<sequence>MTWLRRYLRIPQELRPSEVFNQDSLSPLKIAVQIVLLQVFYYFTAYVLFYGWASLGGYDAPISQWLFSWESIDFSNSLGIALSLLWLLDALICVLFLTIIVGRSKLAWDFGVTIHAVNLLTVWINTGRWPSFAWFVVQAISLVILVFLGTWLSRWRELKDTFFDGLVDPSTGTTTTALAQSAGSISHDIEMKDLEAQK</sequence>
<dbReference type="OrthoDB" id="542931at2759"/>
<dbReference type="STRING" id="1266660.A0A1G4J7K5"/>
<keyword evidence="11" id="KW-1185">Reference proteome</keyword>
<dbReference type="GO" id="GO:0006895">
    <property type="term" value="P:Golgi to endosome transport"/>
    <property type="evidence" value="ECO:0007669"/>
    <property type="project" value="EnsemblFungi"/>
</dbReference>
<keyword evidence="6 9" id="KW-1133">Transmembrane helix</keyword>
<evidence type="ECO:0000256" key="8">
    <source>
        <dbReference type="ARBA" id="ARBA00023136"/>
    </source>
</evidence>
<evidence type="ECO:0000256" key="4">
    <source>
        <dbReference type="ARBA" id="ARBA00022692"/>
    </source>
</evidence>
<evidence type="ECO:0000256" key="3">
    <source>
        <dbReference type="ARBA" id="ARBA00022448"/>
    </source>
</evidence>
<dbReference type="PANTHER" id="PTHR12952">
    <property type="entry name" value="SYS1"/>
    <property type="match status" value="1"/>
</dbReference>
<evidence type="ECO:0000313" key="11">
    <source>
        <dbReference type="Proteomes" id="UP000190274"/>
    </source>
</evidence>
<proteinExistence type="inferred from homology"/>
<dbReference type="Pfam" id="PF09801">
    <property type="entry name" value="SYS1"/>
    <property type="match status" value="1"/>
</dbReference>
<name>A0A1G4J7K5_9SACH</name>
<dbReference type="PANTHER" id="PTHR12952:SF0">
    <property type="entry name" value="PROTEIN SYS1 HOMOLOG"/>
    <property type="match status" value="1"/>
</dbReference>
<feature type="transmembrane region" description="Helical" evidence="9">
    <location>
        <begin position="39"/>
        <end position="58"/>
    </location>
</feature>
<comment type="similarity">
    <text evidence="2">Belongs to the SYS1 family.</text>
</comment>
<evidence type="ECO:0000256" key="1">
    <source>
        <dbReference type="ARBA" id="ARBA00004653"/>
    </source>
</evidence>
<dbReference type="GO" id="GO:0005829">
    <property type="term" value="C:cytosol"/>
    <property type="evidence" value="ECO:0007669"/>
    <property type="project" value="GOC"/>
</dbReference>
<dbReference type="GO" id="GO:0034067">
    <property type="term" value="P:protein localization to Golgi apparatus"/>
    <property type="evidence" value="ECO:0007669"/>
    <property type="project" value="EnsemblFungi"/>
</dbReference>
<evidence type="ECO:0000256" key="6">
    <source>
        <dbReference type="ARBA" id="ARBA00022989"/>
    </source>
</evidence>
<keyword evidence="4 9" id="KW-0812">Transmembrane</keyword>
<dbReference type="AlphaFoldDB" id="A0A1G4J7K5"/>
<feature type="transmembrane region" description="Helical" evidence="9">
    <location>
        <begin position="106"/>
        <end position="126"/>
    </location>
</feature>
<feature type="transmembrane region" description="Helical" evidence="9">
    <location>
        <begin position="132"/>
        <end position="152"/>
    </location>
</feature>
<evidence type="ECO:0000256" key="7">
    <source>
        <dbReference type="ARBA" id="ARBA00023034"/>
    </source>
</evidence>
<keyword evidence="7" id="KW-0333">Golgi apparatus</keyword>
<evidence type="ECO:0000256" key="5">
    <source>
        <dbReference type="ARBA" id="ARBA00022927"/>
    </source>
</evidence>
<protein>
    <submittedName>
        <fullName evidence="10">LADA_0D10242g1_1</fullName>
    </submittedName>
</protein>
<accession>A0A1G4J7K5</accession>
<keyword evidence="5" id="KW-0653">Protein transport</keyword>
<evidence type="ECO:0000256" key="9">
    <source>
        <dbReference type="SAM" id="Phobius"/>
    </source>
</evidence>
<feature type="transmembrane region" description="Helical" evidence="9">
    <location>
        <begin position="78"/>
        <end position="99"/>
    </location>
</feature>